<dbReference type="EMBL" id="ML208278">
    <property type="protein sequence ID" value="TFK73147.1"/>
    <property type="molecule type" value="Genomic_DNA"/>
</dbReference>
<sequence>MARADSTKRGGTPRGKGSYVFQACNVCRHKKSKCGGQKPVCLTCIDDGRQDECGYSGEPIRGPRTEAHFEAIRKRADALREYANLLESMLEKCRREHGGVWEDNQSYLQFRPIDADGVILPDEMDVDDEDSSNDNDAVQALCRPTEDLKLQGGGLVLFHGNTAVFRFAQADNQPISRFPAIAEDPGASYVLVVDGIDLTHYDPDFDWSRHLPAAVPLDRRAHDQILDLTFRFFTSWCLRIFPPLFLRDMHRALSVPVSQPAPKTAHYSPMLHNALIALGSGFSDDPKVRDLKARRYFASAAKNYLEAECASPNLSVVQALSILGSFHSSQGEQTLGYLFFGMSARMSQALGLGVDCSSWVRAGLISEHDRLDRDWNYWTTFTQDVCWSLYVGRDFGIQPPSLLLPVPYVDADFDQMPWHYPPANIPVQPNYFSRTFAATCQLLMIARRIMNVVNQLSNSANRHEINEELVSSIDLELNTWKSNLAPEVNITLQSHKTATPHRLMLHLAYWWLFILLHRPFFHRRGRPGHGTEIDHVKLCRRATDNIMELLGSYRSLYSLRYVPITLVQVIFSAGTVYLLMAVQALSGSRVAKGTLEQAVSQLNLCLEYLAEIGKSWQCATNIAGILKNLVQVELKPLMERRSITVGDPVEGAAASPVPSHGSGNRNTRRSSRKGRRTASKNPSSPGSIPIANPISPDPIQSPPPPVIAPMTEPLQTPSAVEEQPPHPIDLWGMNSSGFGTELLAMLGGETLSDGPFLPLFDTNNTTNLSAELFLSGNDVDYLSAESQEQAIPDTDLAFLEGLWNQLFGKV</sequence>
<dbReference type="Proteomes" id="UP000308600">
    <property type="component" value="Unassembled WGS sequence"/>
</dbReference>
<evidence type="ECO:0000313" key="1">
    <source>
        <dbReference type="EMBL" id="TFK73147.1"/>
    </source>
</evidence>
<accession>A0ACD3B834</accession>
<gene>
    <name evidence="1" type="ORF">BDN72DRAFT_247720</name>
</gene>
<organism evidence="1 2">
    <name type="scientific">Pluteus cervinus</name>
    <dbReference type="NCBI Taxonomy" id="181527"/>
    <lineage>
        <taxon>Eukaryota</taxon>
        <taxon>Fungi</taxon>
        <taxon>Dikarya</taxon>
        <taxon>Basidiomycota</taxon>
        <taxon>Agaricomycotina</taxon>
        <taxon>Agaricomycetes</taxon>
        <taxon>Agaricomycetidae</taxon>
        <taxon>Agaricales</taxon>
        <taxon>Pluteineae</taxon>
        <taxon>Pluteaceae</taxon>
        <taxon>Pluteus</taxon>
    </lineage>
</organism>
<keyword evidence="2" id="KW-1185">Reference proteome</keyword>
<name>A0ACD3B834_9AGAR</name>
<proteinExistence type="predicted"/>
<evidence type="ECO:0000313" key="2">
    <source>
        <dbReference type="Proteomes" id="UP000308600"/>
    </source>
</evidence>
<protein>
    <submittedName>
        <fullName evidence="1">Uncharacterized protein</fullName>
    </submittedName>
</protein>
<reference evidence="1 2" key="1">
    <citation type="journal article" date="2019" name="Nat. Ecol. Evol.">
        <title>Megaphylogeny resolves global patterns of mushroom evolution.</title>
        <authorList>
            <person name="Varga T."/>
            <person name="Krizsan K."/>
            <person name="Foldi C."/>
            <person name="Dima B."/>
            <person name="Sanchez-Garcia M."/>
            <person name="Sanchez-Ramirez S."/>
            <person name="Szollosi G.J."/>
            <person name="Szarkandi J.G."/>
            <person name="Papp V."/>
            <person name="Albert L."/>
            <person name="Andreopoulos W."/>
            <person name="Angelini C."/>
            <person name="Antonin V."/>
            <person name="Barry K.W."/>
            <person name="Bougher N.L."/>
            <person name="Buchanan P."/>
            <person name="Buyck B."/>
            <person name="Bense V."/>
            <person name="Catcheside P."/>
            <person name="Chovatia M."/>
            <person name="Cooper J."/>
            <person name="Damon W."/>
            <person name="Desjardin D."/>
            <person name="Finy P."/>
            <person name="Geml J."/>
            <person name="Haridas S."/>
            <person name="Hughes K."/>
            <person name="Justo A."/>
            <person name="Karasinski D."/>
            <person name="Kautmanova I."/>
            <person name="Kiss B."/>
            <person name="Kocsube S."/>
            <person name="Kotiranta H."/>
            <person name="LaButti K.M."/>
            <person name="Lechner B.E."/>
            <person name="Liimatainen K."/>
            <person name="Lipzen A."/>
            <person name="Lukacs Z."/>
            <person name="Mihaltcheva S."/>
            <person name="Morgado L.N."/>
            <person name="Niskanen T."/>
            <person name="Noordeloos M.E."/>
            <person name="Ohm R.A."/>
            <person name="Ortiz-Santana B."/>
            <person name="Ovrebo C."/>
            <person name="Racz N."/>
            <person name="Riley R."/>
            <person name="Savchenko A."/>
            <person name="Shiryaev A."/>
            <person name="Soop K."/>
            <person name="Spirin V."/>
            <person name="Szebenyi C."/>
            <person name="Tomsovsky M."/>
            <person name="Tulloss R.E."/>
            <person name="Uehling J."/>
            <person name="Grigoriev I.V."/>
            <person name="Vagvolgyi C."/>
            <person name="Papp T."/>
            <person name="Martin F.M."/>
            <person name="Miettinen O."/>
            <person name="Hibbett D.S."/>
            <person name="Nagy L.G."/>
        </authorList>
    </citation>
    <scope>NUCLEOTIDE SEQUENCE [LARGE SCALE GENOMIC DNA]</scope>
    <source>
        <strain evidence="1 2">NL-1719</strain>
    </source>
</reference>